<evidence type="ECO:0000313" key="9">
    <source>
        <dbReference type="Proteomes" id="UP000781932"/>
    </source>
</evidence>
<dbReference type="InterPro" id="IPR050416">
    <property type="entry name" value="FAD-linked_Oxidoreductase"/>
</dbReference>
<comment type="cofactor">
    <cofactor evidence="1">
        <name>FAD</name>
        <dbReference type="ChEBI" id="CHEBI:57692"/>
    </cofactor>
</comment>
<dbReference type="InterPro" id="IPR036318">
    <property type="entry name" value="FAD-bd_PCMH-like_sf"/>
</dbReference>
<evidence type="ECO:0000256" key="5">
    <source>
        <dbReference type="ARBA" id="ARBA00023002"/>
    </source>
</evidence>
<dbReference type="Gene3D" id="3.30.465.10">
    <property type="match status" value="1"/>
</dbReference>
<accession>A0A9P6HX67</accession>
<evidence type="ECO:0000256" key="1">
    <source>
        <dbReference type="ARBA" id="ARBA00001974"/>
    </source>
</evidence>
<dbReference type="Pfam" id="PF01565">
    <property type="entry name" value="FAD_binding_4"/>
    <property type="match status" value="1"/>
</dbReference>
<keyword evidence="4" id="KW-0274">FAD</keyword>
<dbReference type="RefSeq" id="XP_038741954.1">
    <property type="nucleotide sequence ID" value="XM_038892705.1"/>
</dbReference>
<comment type="similarity">
    <text evidence="2">Belongs to the oxygen-dependent FAD-linked oxidoreductase family.</text>
</comment>
<evidence type="ECO:0000256" key="6">
    <source>
        <dbReference type="SAM" id="SignalP"/>
    </source>
</evidence>
<evidence type="ECO:0000256" key="3">
    <source>
        <dbReference type="ARBA" id="ARBA00022630"/>
    </source>
</evidence>
<protein>
    <submittedName>
        <fullName evidence="8">FAD binding domain-containing protein</fullName>
    </submittedName>
</protein>
<feature type="signal peptide" evidence="6">
    <location>
        <begin position="1"/>
        <end position="20"/>
    </location>
</feature>
<evidence type="ECO:0000259" key="7">
    <source>
        <dbReference type="PROSITE" id="PS51387"/>
    </source>
</evidence>
<dbReference type="PROSITE" id="PS51387">
    <property type="entry name" value="FAD_PCMH"/>
    <property type="match status" value="1"/>
</dbReference>
<dbReference type="AlphaFoldDB" id="A0A9P6HX67"/>
<organism evidence="8 9">
    <name type="scientific">Colletotrichum karsti</name>
    <dbReference type="NCBI Taxonomy" id="1095194"/>
    <lineage>
        <taxon>Eukaryota</taxon>
        <taxon>Fungi</taxon>
        <taxon>Dikarya</taxon>
        <taxon>Ascomycota</taxon>
        <taxon>Pezizomycotina</taxon>
        <taxon>Sordariomycetes</taxon>
        <taxon>Hypocreomycetidae</taxon>
        <taxon>Glomerellales</taxon>
        <taxon>Glomerellaceae</taxon>
        <taxon>Colletotrichum</taxon>
        <taxon>Colletotrichum boninense species complex</taxon>
    </lineage>
</organism>
<keyword evidence="5" id="KW-0560">Oxidoreductase</keyword>
<proteinExistence type="inferred from homology"/>
<evidence type="ECO:0000256" key="4">
    <source>
        <dbReference type="ARBA" id="ARBA00022827"/>
    </source>
</evidence>
<dbReference type="Pfam" id="PF08031">
    <property type="entry name" value="BBE"/>
    <property type="match status" value="1"/>
</dbReference>
<reference evidence="8" key="1">
    <citation type="submission" date="2020-03" db="EMBL/GenBank/DDBJ databases">
        <authorList>
            <person name="He L."/>
        </authorList>
    </citation>
    <scope>NUCLEOTIDE SEQUENCE</scope>
    <source>
        <strain evidence="8">CkLH20</strain>
    </source>
</reference>
<sequence length="503" mass="53375">MRSHTILSLATAAIIPLSAANPVPQDVNINAKVSKNSLQGCLNAAKAPISVQSSPNWSDQSRPFNLRVAFTPAVIIVATDPSHVQAAVKCGAQYGYKVTGRGGGHGYSSAGFGGENGHVVVQLDQMYKVTLQDDSTAIVQAGARLGHVATELFNQGGRAISHGSCPGVGISGHSLHGGYGLASHGYGLALDWILEATVVVASGKIVKASATQNTDLFWALRGAGSSFGIVTEFKLNTFEAPDVVTTFTVPVPYQKSAQLVKILTGFQKYAATMPVEMNVQANANPDGVHFTGLFFGDEDQTRDELNNFLSPLGVDSSAADVQQTDWMGQIEHYGGDPVDVTGPQSATDTFYASSLMTKDVPQAGFKAFVDYLQGKAKTVNRGWFVLIDVHGGANSKTAQIDPSSSSYAHRDKLLLWQFYDSSGGSAYPTNANQGTGFMQGWMAAITPKLAAGSWGRYANYADPLLSNADAQSQYYGSSLPRLRTIKAQWDPKGLFTFPQGVSS</sequence>
<evidence type="ECO:0000256" key="2">
    <source>
        <dbReference type="ARBA" id="ARBA00005466"/>
    </source>
</evidence>
<name>A0A9P6HX67_9PEZI</name>
<keyword evidence="6" id="KW-0732">Signal</keyword>
<dbReference type="InterPro" id="IPR016166">
    <property type="entry name" value="FAD-bd_PCMH"/>
</dbReference>
<feature type="domain" description="FAD-binding PCMH-type" evidence="7">
    <location>
        <begin position="67"/>
        <end position="240"/>
    </location>
</feature>
<dbReference type="Proteomes" id="UP000781932">
    <property type="component" value="Unassembled WGS sequence"/>
</dbReference>
<dbReference type="GO" id="GO:0016491">
    <property type="term" value="F:oxidoreductase activity"/>
    <property type="evidence" value="ECO:0007669"/>
    <property type="project" value="UniProtKB-KW"/>
</dbReference>
<dbReference type="OrthoDB" id="415825at2759"/>
<keyword evidence="9" id="KW-1185">Reference proteome</keyword>
<reference evidence="8" key="2">
    <citation type="submission" date="2020-11" db="EMBL/GenBank/DDBJ databases">
        <title>Whole genome sequencing of Colletotrichum sp.</title>
        <authorList>
            <person name="Li H."/>
        </authorList>
    </citation>
    <scope>NUCLEOTIDE SEQUENCE</scope>
    <source>
        <strain evidence="8">CkLH20</strain>
    </source>
</reference>
<dbReference type="InterPro" id="IPR016169">
    <property type="entry name" value="FAD-bd_PCMH_sub2"/>
</dbReference>
<dbReference type="GeneID" id="62165779"/>
<dbReference type="GO" id="GO:0071949">
    <property type="term" value="F:FAD binding"/>
    <property type="evidence" value="ECO:0007669"/>
    <property type="project" value="InterPro"/>
</dbReference>
<dbReference type="InterPro" id="IPR006094">
    <property type="entry name" value="Oxid_FAD_bind_N"/>
</dbReference>
<dbReference type="PANTHER" id="PTHR42973">
    <property type="entry name" value="BINDING OXIDOREDUCTASE, PUTATIVE (AFU_ORTHOLOGUE AFUA_1G17690)-RELATED"/>
    <property type="match status" value="1"/>
</dbReference>
<keyword evidence="3" id="KW-0285">Flavoprotein</keyword>
<dbReference type="PANTHER" id="PTHR42973:SF39">
    <property type="entry name" value="FAD-BINDING PCMH-TYPE DOMAIN-CONTAINING PROTEIN"/>
    <property type="match status" value="1"/>
</dbReference>
<dbReference type="Gene3D" id="3.40.462.20">
    <property type="match status" value="1"/>
</dbReference>
<dbReference type="InterPro" id="IPR012951">
    <property type="entry name" value="BBE"/>
</dbReference>
<feature type="chain" id="PRO_5040410399" evidence="6">
    <location>
        <begin position="21"/>
        <end position="503"/>
    </location>
</feature>
<gene>
    <name evidence="8" type="ORF">CkaCkLH20_09990</name>
</gene>
<comment type="caution">
    <text evidence="8">The sequence shown here is derived from an EMBL/GenBank/DDBJ whole genome shotgun (WGS) entry which is preliminary data.</text>
</comment>
<evidence type="ECO:0000313" key="8">
    <source>
        <dbReference type="EMBL" id="KAF9872493.1"/>
    </source>
</evidence>
<dbReference type="EMBL" id="JAATWM020000037">
    <property type="protein sequence ID" value="KAF9872493.1"/>
    <property type="molecule type" value="Genomic_DNA"/>
</dbReference>
<dbReference type="SUPFAM" id="SSF56176">
    <property type="entry name" value="FAD-binding/transporter-associated domain-like"/>
    <property type="match status" value="1"/>
</dbReference>